<protein>
    <submittedName>
        <fullName evidence="1">Uncharacterized protein</fullName>
    </submittedName>
</protein>
<evidence type="ECO:0000313" key="1">
    <source>
        <dbReference type="EMBL" id="EPR74062.1"/>
    </source>
</evidence>
<dbReference type="EMBL" id="ATMR01000057">
    <property type="protein sequence ID" value="EPR74062.1"/>
    <property type="molecule type" value="Genomic_DNA"/>
</dbReference>
<comment type="caution">
    <text evidence="1">The sequence shown here is derived from an EMBL/GenBank/DDBJ whole genome shotgun (WGS) entry which is preliminary data.</text>
</comment>
<dbReference type="RefSeq" id="WP_020896555.1">
    <property type="nucleotide sequence ID" value="NZ_ATMR01000057.1"/>
</dbReference>
<name>S7VXB3_9FLAO</name>
<organism evidence="1 2">
    <name type="scientific">Winogradskyella psychrotolerans RS-3</name>
    <dbReference type="NCBI Taxonomy" id="641526"/>
    <lineage>
        <taxon>Bacteria</taxon>
        <taxon>Pseudomonadati</taxon>
        <taxon>Bacteroidota</taxon>
        <taxon>Flavobacteriia</taxon>
        <taxon>Flavobacteriales</taxon>
        <taxon>Flavobacteriaceae</taxon>
        <taxon>Winogradskyella</taxon>
    </lineage>
</organism>
<proteinExistence type="predicted"/>
<dbReference type="STRING" id="641526.ADIWIN_0871"/>
<accession>S7VXB3</accession>
<reference evidence="1 2" key="1">
    <citation type="journal article" date="2013" name="Genome Announc.">
        <title>Draft Genome Sequence of Winogradskyella psychrotolerans RS-3T, Isolated from the Marine Transect of Kongsfjorden, Ny-Alesund, Svalbard, Arctic Ocean.</title>
        <authorList>
            <person name="Kumar Pinnaka A."/>
            <person name="Ara S."/>
            <person name="Singh A."/>
            <person name="Shivaji S."/>
        </authorList>
    </citation>
    <scope>NUCLEOTIDE SEQUENCE [LARGE SCALE GENOMIC DNA]</scope>
    <source>
        <strain evidence="1 2">RS-3</strain>
    </source>
</reference>
<evidence type="ECO:0000313" key="2">
    <source>
        <dbReference type="Proteomes" id="UP000014962"/>
    </source>
</evidence>
<sequence length="96" mass="11108">MIDVPPSKHPKYWASKDAFEPLYKKYFDPKFNPKIKATDPNAPNIDTLNENDLKEFLNFMDEANIGAHLFETDATFNTFSKLSLKNNEPHRETSCN</sequence>
<keyword evidence="2" id="KW-1185">Reference proteome</keyword>
<dbReference type="AlphaFoldDB" id="S7VXB3"/>
<gene>
    <name evidence="1" type="ORF">ADIWIN_0871</name>
</gene>
<dbReference type="Proteomes" id="UP000014962">
    <property type="component" value="Unassembled WGS sequence"/>
</dbReference>